<protein>
    <submittedName>
        <fullName evidence="1">Uncharacterized protein</fullName>
    </submittedName>
</protein>
<organism evidence="1">
    <name type="scientific">marine sediment metagenome</name>
    <dbReference type="NCBI Taxonomy" id="412755"/>
    <lineage>
        <taxon>unclassified sequences</taxon>
        <taxon>metagenomes</taxon>
        <taxon>ecological metagenomes</taxon>
    </lineage>
</organism>
<evidence type="ECO:0000313" key="1">
    <source>
        <dbReference type="EMBL" id="GAG23340.1"/>
    </source>
</evidence>
<reference evidence="1" key="1">
    <citation type="journal article" date="2014" name="Front. Microbiol.">
        <title>High frequency of phylogenetically diverse reductive dehalogenase-homologous genes in deep subseafloor sedimentary metagenomes.</title>
        <authorList>
            <person name="Kawai M."/>
            <person name="Futagami T."/>
            <person name="Toyoda A."/>
            <person name="Takaki Y."/>
            <person name="Nishi S."/>
            <person name="Hori S."/>
            <person name="Arai W."/>
            <person name="Tsubouchi T."/>
            <person name="Morono Y."/>
            <person name="Uchiyama I."/>
            <person name="Ito T."/>
            <person name="Fujiyama A."/>
            <person name="Inagaki F."/>
            <person name="Takami H."/>
        </authorList>
    </citation>
    <scope>NUCLEOTIDE SEQUENCE</scope>
    <source>
        <strain evidence="1">Expedition CK06-06</strain>
    </source>
</reference>
<comment type="caution">
    <text evidence="1">The sequence shown here is derived from an EMBL/GenBank/DDBJ whole genome shotgun (WGS) entry which is preliminary data.</text>
</comment>
<accession>X0VYC5</accession>
<name>X0VYC5_9ZZZZ</name>
<sequence>MVTRGKLVEEHQGKADGAMRRVEHLSIKDPQHFLEKMQWARRSQAFHRNVVETLGKIDPLATLIEEQGLDERQVEELRSLLGMTIEPAERA</sequence>
<proteinExistence type="predicted"/>
<dbReference type="EMBL" id="BARS01031897">
    <property type="protein sequence ID" value="GAG23340.1"/>
    <property type="molecule type" value="Genomic_DNA"/>
</dbReference>
<gene>
    <name evidence="1" type="ORF">S01H1_49571</name>
</gene>
<dbReference type="AlphaFoldDB" id="X0VYC5"/>